<keyword evidence="3" id="KW-1185">Reference proteome</keyword>
<comment type="caution">
    <text evidence="2">The sequence shown here is derived from an EMBL/GenBank/DDBJ whole genome shotgun (WGS) entry which is preliminary data.</text>
</comment>
<proteinExistence type="predicted"/>
<evidence type="ECO:0000256" key="1">
    <source>
        <dbReference type="SAM" id="Phobius"/>
    </source>
</evidence>
<protein>
    <submittedName>
        <fullName evidence="2">Uncharacterized protein</fullName>
    </submittedName>
</protein>
<keyword evidence="1" id="KW-0472">Membrane</keyword>
<name>A0ABU3YAF8_9SPHN</name>
<feature type="transmembrane region" description="Helical" evidence="1">
    <location>
        <begin position="50"/>
        <end position="68"/>
    </location>
</feature>
<evidence type="ECO:0000313" key="3">
    <source>
        <dbReference type="Proteomes" id="UP001273531"/>
    </source>
</evidence>
<accession>A0ABU3YAF8</accession>
<reference evidence="2 3" key="1">
    <citation type="submission" date="2023-10" db="EMBL/GenBank/DDBJ databases">
        <title>Sphingomonas sp. HF-S4 16S ribosomal RNA gene Genome sequencing and assembly.</title>
        <authorList>
            <person name="Lee H."/>
        </authorList>
    </citation>
    <scope>NUCLEOTIDE SEQUENCE [LARGE SCALE GENOMIC DNA]</scope>
    <source>
        <strain evidence="2 3">HF-S4</strain>
    </source>
</reference>
<dbReference type="Proteomes" id="UP001273531">
    <property type="component" value="Unassembled WGS sequence"/>
</dbReference>
<sequence>MAVSAIFFPEPTSYQYTVFRIILALAAAGFASFLPGFLHVRLNTGIRAGGALAAFVIVYFFAPAALTAPDHRSDAARQADFAYSAIFGPEPGSTAPPVRGAKIQIGSLTDAITGHDSAQLVQSESLKLLVPFYIGTRCPRPLFASAVIVDTLSPYLSQPVEIFIFNVGVPAPSRFGSGDLANGENADVSEMRRQIMRVLNATKGATSCRACPVARRQAGSAARHLPR</sequence>
<dbReference type="RefSeq" id="WP_317227448.1">
    <property type="nucleotide sequence ID" value="NZ_JAWJEJ010000001.1"/>
</dbReference>
<evidence type="ECO:0000313" key="2">
    <source>
        <dbReference type="EMBL" id="MDV3458381.1"/>
    </source>
</evidence>
<keyword evidence="1" id="KW-1133">Transmembrane helix</keyword>
<keyword evidence="1" id="KW-0812">Transmembrane</keyword>
<feature type="transmembrane region" description="Helical" evidence="1">
    <location>
        <begin position="18"/>
        <end position="38"/>
    </location>
</feature>
<organism evidence="2 3">
    <name type="scientific">Sphingomonas agrestis</name>
    <dbReference type="NCBI Taxonomy" id="3080540"/>
    <lineage>
        <taxon>Bacteria</taxon>
        <taxon>Pseudomonadati</taxon>
        <taxon>Pseudomonadota</taxon>
        <taxon>Alphaproteobacteria</taxon>
        <taxon>Sphingomonadales</taxon>
        <taxon>Sphingomonadaceae</taxon>
        <taxon>Sphingomonas</taxon>
    </lineage>
</organism>
<dbReference type="EMBL" id="JAWJEJ010000001">
    <property type="protein sequence ID" value="MDV3458381.1"/>
    <property type="molecule type" value="Genomic_DNA"/>
</dbReference>
<gene>
    <name evidence="2" type="ORF">RZN05_15390</name>
</gene>